<keyword evidence="2" id="KW-1185">Reference proteome</keyword>
<sequence>MAVESRTAELFTRLYAKAKPFEPTAYFDPEMDQLLYLTSNAAYRAERVDARLTILWDAHELRIVGIKLKGFRSLFDELKAEGLVEESRFLPLCKAISMLMERMVASANTASDDLPYRQRATWYKKAEEFVGGYRFDERQLIAA</sequence>
<reference evidence="1 2" key="1">
    <citation type="submission" date="2019-07" db="EMBL/GenBank/DDBJ databases">
        <title>Whole genome shotgun sequence of Skermanella aerolata NBRC 106429.</title>
        <authorList>
            <person name="Hosoyama A."/>
            <person name="Uohara A."/>
            <person name="Ohji S."/>
            <person name="Ichikawa N."/>
        </authorList>
    </citation>
    <scope>NUCLEOTIDE SEQUENCE [LARGE SCALE GENOMIC DNA]</scope>
    <source>
        <strain evidence="1 2">NBRC 106429</strain>
    </source>
</reference>
<comment type="caution">
    <text evidence="1">The sequence shown here is derived from an EMBL/GenBank/DDBJ whole genome shotgun (WGS) entry which is preliminary data.</text>
</comment>
<dbReference type="EMBL" id="BJYZ01000036">
    <property type="protein sequence ID" value="GEO42178.1"/>
    <property type="molecule type" value="Genomic_DNA"/>
</dbReference>
<gene>
    <name evidence="1" type="ORF">SAE02_63260</name>
</gene>
<proteinExistence type="predicted"/>
<name>A0A512E0A7_9PROT</name>
<organism evidence="1 2">
    <name type="scientific">Skermanella aerolata</name>
    <dbReference type="NCBI Taxonomy" id="393310"/>
    <lineage>
        <taxon>Bacteria</taxon>
        <taxon>Pseudomonadati</taxon>
        <taxon>Pseudomonadota</taxon>
        <taxon>Alphaproteobacteria</taxon>
        <taxon>Rhodospirillales</taxon>
        <taxon>Azospirillaceae</taxon>
        <taxon>Skermanella</taxon>
    </lineage>
</organism>
<protein>
    <submittedName>
        <fullName evidence="1">Uncharacterized protein</fullName>
    </submittedName>
</protein>
<dbReference type="RefSeq" id="WP_044437099.1">
    <property type="nucleotide sequence ID" value="NZ_BJYZ01000036.1"/>
</dbReference>
<accession>A0A512E0A7</accession>
<dbReference type="Proteomes" id="UP000321523">
    <property type="component" value="Unassembled WGS sequence"/>
</dbReference>
<dbReference type="AlphaFoldDB" id="A0A512E0A7"/>
<evidence type="ECO:0000313" key="1">
    <source>
        <dbReference type="EMBL" id="GEO42178.1"/>
    </source>
</evidence>
<evidence type="ECO:0000313" key="2">
    <source>
        <dbReference type="Proteomes" id="UP000321523"/>
    </source>
</evidence>